<dbReference type="GO" id="GO:0016020">
    <property type="term" value="C:membrane"/>
    <property type="evidence" value="ECO:0007669"/>
    <property type="project" value="UniProtKB-SubCell"/>
</dbReference>
<feature type="transmembrane region" description="Helical" evidence="5">
    <location>
        <begin position="183"/>
        <end position="200"/>
    </location>
</feature>
<sequence length="299" mass="32156">MILPATVFGLAITLSGPLLTTNASPDYYNILCRLPLIVLSTWMELLVFDLSNQRQPGSAVEDAVNKPWRPIPSGRISEEAARHLLMAAIPATIIKSILLGTTLETLVFFILTWIYNDLAASESHYLIRTLINALGISTYSASAAAVAARTSFSSFSSLSSPATLHTYTLATNLTITTPLTPRFYTWLLLLSLAIFLTITTQDLPDLPGDAAKGRPSMPLAIGEARARWSIAAGFVGASAACCAFWGAGWIGVLGAGIVLAGRAVAARGVEWDKGTWRGWCGWVAVVYCLPVWARWRGVV</sequence>
<organism evidence="6 7">
    <name type="scientific">Lasiodiplodia hormozganensis</name>
    <dbReference type="NCBI Taxonomy" id="869390"/>
    <lineage>
        <taxon>Eukaryota</taxon>
        <taxon>Fungi</taxon>
        <taxon>Dikarya</taxon>
        <taxon>Ascomycota</taxon>
        <taxon>Pezizomycotina</taxon>
        <taxon>Dothideomycetes</taxon>
        <taxon>Dothideomycetes incertae sedis</taxon>
        <taxon>Botryosphaeriales</taxon>
        <taxon>Botryosphaeriaceae</taxon>
        <taxon>Lasiodiplodia</taxon>
    </lineage>
</organism>
<dbReference type="AlphaFoldDB" id="A0AA39WV67"/>
<keyword evidence="2 5" id="KW-0812">Transmembrane</keyword>
<dbReference type="GO" id="GO:0016765">
    <property type="term" value="F:transferase activity, transferring alkyl or aryl (other than methyl) groups"/>
    <property type="evidence" value="ECO:0007669"/>
    <property type="project" value="InterPro"/>
</dbReference>
<feature type="transmembrane region" description="Helical" evidence="5">
    <location>
        <begin position="276"/>
        <end position="295"/>
    </location>
</feature>
<reference evidence="6" key="1">
    <citation type="submission" date="2023-06" db="EMBL/GenBank/DDBJ databases">
        <title>Multi-omics analyses reveal the molecular pathogenesis toolkit of Lasiodiplodia hormozganensis, a cross-kingdom pathogen.</title>
        <authorList>
            <person name="Felix C."/>
            <person name="Meneses R."/>
            <person name="Goncalves M.F.M."/>
            <person name="Tilleman L."/>
            <person name="Duarte A.S."/>
            <person name="Jorrin-Novo J.V."/>
            <person name="Van De Peer Y."/>
            <person name="Deforce D."/>
            <person name="Van Nieuwerburgh F."/>
            <person name="Esteves A.C."/>
            <person name="Alves A."/>
        </authorList>
    </citation>
    <scope>NUCLEOTIDE SEQUENCE</scope>
    <source>
        <strain evidence="6">CBS 339.90</strain>
    </source>
</reference>
<comment type="caution">
    <text evidence="6">The sequence shown here is derived from an EMBL/GenBank/DDBJ whole genome shotgun (WGS) entry which is preliminary data.</text>
</comment>
<keyword evidence="4 5" id="KW-0472">Membrane</keyword>
<keyword evidence="3 5" id="KW-1133">Transmembrane helix</keyword>
<dbReference type="PANTHER" id="PTHR42723">
    <property type="entry name" value="CHLOROPHYLL SYNTHASE"/>
    <property type="match status" value="1"/>
</dbReference>
<dbReference type="InterPro" id="IPR000537">
    <property type="entry name" value="UbiA_prenyltransferase"/>
</dbReference>
<evidence type="ECO:0000256" key="3">
    <source>
        <dbReference type="ARBA" id="ARBA00022989"/>
    </source>
</evidence>
<gene>
    <name evidence="6" type="primary">af520</name>
    <name evidence="6" type="ORF">DIS24_g11334</name>
</gene>
<feature type="transmembrane region" description="Helical" evidence="5">
    <location>
        <begin position="84"/>
        <end position="114"/>
    </location>
</feature>
<evidence type="ECO:0000313" key="6">
    <source>
        <dbReference type="EMBL" id="KAK0622172.1"/>
    </source>
</evidence>
<dbReference type="CDD" id="cd13965">
    <property type="entry name" value="PT_UbiA_3"/>
    <property type="match status" value="1"/>
</dbReference>
<dbReference type="EMBL" id="JAUJDW010000157">
    <property type="protein sequence ID" value="KAK0622172.1"/>
    <property type="molecule type" value="Genomic_DNA"/>
</dbReference>
<feature type="transmembrane region" description="Helical" evidence="5">
    <location>
        <begin position="243"/>
        <end position="264"/>
    </location>
</feature>
<evidence type="ECO:0000256" key="2">
    <source>
        <dbReference type="ARBA" id="ARBA00022692"/>
    </source>
</evidence>
<evidence type="ECO:0000256" key="5">
    <source>
        <dbReference type="SAM" id="Phobius"/>
    </source>
</evidence>
<evidence type="ECO:0000256" key="1">
    <source>
        <dbReference type="ARBA" id="ARBA00004141"/>
    </source>
</evidence>
<dbReference type="PANTHER" id="PTHR42723:SF1">
    <property type="entry name" value="CHLOROPHYLL SYNTHASE, CHLOROPLASTIC"/>
    <property type="match status" value="1"/>
</dbReference>
<feature type="transmembrane region" description="Helical" evidence="5">
    <location>
        <begin position="126"/>
        <end position="148"/>
    </location>
</feature>
<protein>
    <submittedName>
        <fullName evidence="6">Fumagillin beta-trans-bergamotene synthase</fullName>
    </submittedName>
</protein>
<proteinExistence type="predicted"/>
<name>A0AA39WV67_9PEZI</name>
<dbReference type="Pfam" id="PF01040">
    <property type="entry name" value="UbiA"/>
    <property type="match status" value="1"/>
</dbReference>
<comment type="subcellular location">
    <subcellularLocation>
        <location evidence="1">Membrane</location>
        <topology evidence="1">Multi-pass membrane protein</topology>
    </subcellularLocation>
</comment>
<accession>A0AA39WV67</accession>
<dbReference type="InterPro" id="IPR050475">
    <property type="entry name" value="Prenyltransferase_related"/>
</dbReference>
<evidence type="ECO:0000313" key="7">
    <source>
        <dbReference type="Proteomes" id="UP001175001"/>
    </source>
</evidence>
<evidence type="ECO:0000256" key="4">
    <source>
        <dbReference type="ARBA" id="ARBA00023136"/>
    </source>
</evidence>
<dbReference type="Proteomes" id="UP001175001">
    <property type="component" value="Unassembled WGS sequence"/>
</dbReference>
<keyword evidence="7" id="KW-1185">Reference proteome</keyword>